<gene>
    <name evidence="7" type="ORF">LCGC14_1890500</name>
</gene>
<evidence type="ECO:0000256" key="2">
    <source>
        <dbReference type="ARBA" id="ARBA00022692"/>
    </source>
</evidence>
<evidence type="ECO:0000256" key="1">
    <source>
        <dbReference type="ARBA" id="ARBA00004141"/>
    </source>
</evidence>
<dbReference type="Pfam" id="PF04932">
    <property type="entry name" value="Wzy_C"/>
    <property type="match status" value="1"/>
</dbReference>
<feature type="transmembrane region" description="Helical" evidence="5">
    <location>
        <begin position="162"/>
        <end position="187"/>
    </location>
</feature>
<comment type="subcellular location">
    <subcellularLocation>
        <location evidence="1">Membrane</location>
        <topology evidence="1">Multi-pass membrane protein</topology>
    </subcellularLocation>
</comment>
<keyword evidence="4 5" id="KW-0472">Membrane</keyword>
<dbReference type="InterPro" id="IPR007016">
    <property type="entry name" value="O-antigen_ligase-rel_domated"/>
</dbReference>
<dbReference type="PANTHER" id="PTHR37422:SF13">
    <property type="entry name" value="LIPOPOLYSACCHARIDE BIOSYNTHESIS PROTEIN PA4999-RELATED"/>
    <property type="match status" value="1"/>
</dbReference>
<dbReference type="EMBL" id="LAZR01019620">
    <property type="protein sequence ID" value="KKL91858.1"/>
    <property type="molecule type" value="Genomic_DNA"/>
</dbReference>
<evidence type="ECO:0000256" key="4">
    <source>
        <dbReference type="ARBA" id="ARBA00023136"/>
    </source>
</evidence>
<dbReference type="InterPro" id="IPR051533">
    <property type="entry name" value="WaaL-like"/>
</dbReference>
<feature type="transmembrane region" description="Helical" evidence="5">
    <location>
        <begin position="286"/>
        <end position="309"/>
    </location>
</feature>
<feature type="transmembrane region" description="Helical" evidence="5">
    <location>
        <begin position="98"/>
        <end position="116"/>
    </location>
</feature>
<name>A0A0F9FZW4_9ZZZZ</name>
<dbReference type="PANTHER" id="PTHR37422">
    <property type="entry name" value="TEICHURONIC ACID BIOSYNTHESIS PROTEIN TUAE"/>
    <property type="match status" value="1"/>
</dbReference>
<feature type="transmembrane region" description="Helical" evidence="5">
    <location>
        <begin position="72"/>
        <end position="91"/>
    </location>
</feature>
<keyword evidence="2 5" id="KW-0812">Transmembrane</keyword>
<accession>A0A0F9FZW4</accession>
<keyword evidence="3 5" id="KW-1133">Transmembrane helix</keyword>
<feature type="transmembrane region" description="Helical" evidence="5">
    <location>
        <begin position="49"/>
        <end position="66"/>
    </location>
</feature>
<evidence type="ECO:0000256" key="3">
    <source>
        <dbReference type="ARBA" id="ARBA00022989"/>
    </source>
</evidence>
<organism evidence="7">
    <name type="scientific">marine sediment metagenome</name>
    <dbReference type="NCBI Taxonomy" id="412755"/>
    <lineage>
        <taxon>unclassified sequences</taxon>
        <taxon>metagenomes</taxon>
        <taxon>ecological metagenomes</taxon>
    </lineage>
</organism>
<comment type="caution">
    <text evidence="7">The sequence shown here is derived from an EMBL/GenBank/DDBJ whole genome shotgun (WGS) entry which is preliminary data.</text>
</comment>
<feature type="transmembrane region" description="Helical" evidence="5">
    <location>
        <begin position="321"/>
        <end position="338"/>
    </location>
</feature>
<reference evidence="7" key="1">
    <citation type="journal article" date="2015" name="Nature">
        <title>Complex archaea that bridge the gap between prokaryotes and eukaryotes.</title>
        <authorList>
            <person name="Spang A."/>
            <person name="Saw J.H."/>
            <person name="Jorgensen S.L."/>
            <person name="Zaremba-Niedzwiedzka K."/>
            <person name="Martijn J."/>
            <person name="Lind A.E."/>
            <person name="van Eijk R."/>
            <person name="Schleper C."/>
            <person name="Guy L."/>
            <person name="Ettema T.J."/>
        </authorList>
    </citation>
    <scope>NUCLEOTIDE SEQUENCE</scope>
</reference>
<feature type="transmembrane region" description="Helical" evidence="5">
    <location>
        <begin position="25"/>
        <end position="42"/>
    </location>
</feature>
<evidence type="ECO:0000256" key="5">
    <source>
        <dbReference type="SAM" id="Phobius"/>
    </source>
</evidence>
<protein>
    <recommendedName>
        <fullName evidence="6">O-antigen ligase-related domain-containing protein</fullName>
    </recommendedName>
</protein>
<evidence type="ECO:0000313" key="7">
    <source>
        <dbReference type="EMBL" id="KKL91858.1"/>
    </source>
</evidence>
<evidence type="ECO:0000259" key="6">
    <source>
        <dbReference type="Pfam" id="PF04932"/>
    </source>
</evidence>
<dbReference type="GO" id="GO:0016020">
    <property type="term" value="C:membrane"/>
    <property type="evidence" value="ECO:0007669"/>
    <property type="project" value="UniProtKB-SubCell"/>
</dbReference>
<feature type="domain" description="O-antigen ligase-related" evidence="6">
    <location>
        <begin position="167"/>
        <end position="301"/>
    </location>
</feature>
<proteinExistence type="predicted"/>
<feature type="transmembrane region" description="Helical" evidence="5">
    <location>
        <begin position="199"/>
        <end position="215"/>
    </location>
</feature>
<dbReference type="AlphaFoldDB" id="A0A0F9FZW4"/>
<sequence>MIAVLTFALTLIMWPGFIESSNTPRWILLSATIPFFLLIAEIKLTKAHLIGFAWLAWAGLTALWSVSLYDSIFHLWHFVVLAMVFCVGANLSRREIKWCFLAFVVGVSINTIIAIAQMEGWEGVIQAGTQKGYPTGTFMNKNYLAEAALMALPAAMILAKAWPIPFIVAALVATFSRGAFVAGGLLFTSWMWERYRKTAIILTTGILVVPILYFGNLSHDGSFMNTSTGARVSFWANSVAMVADKPWGQGVGAYMAVYPKYHNAIIPTTTSAYRINMRPRTAHNDFITIAAETGIPGAFLLTWFFITVLRSPRATDEQKTAFYTILAFLLLGMFNFPLYLPTSAFLAVLSAGYLAGGGAPARGGEHRGRI</sequence>